<accession>A0A091DVE3</accession>
<evidence type="ECO:0000313" key="2">
    <source>
        <dbReference type="EMBL" id="KFO36089.1"/>
    </source>
</evidence>
<feature type="compositionally biased region" description="Polar residues" evidence="1">
    <location>
        <begin position="221"/>
        <end position="232"/>
    </location>
</feature>
<gene>
    <name evidence="2" type="ORF">H920_02463</name>
</gene>
<organism evidence="2 3">
    <name type="scientific">Fukomys damarensis</name>
    <name type="common">Damaraland mole rat</name>
    <name type="synonym">Cryptomys damarensis</name>
    <dbReference type="NCBI Taxonomy" id="885580"/>
    <lineage>
        <taxon>Eukaryota</taxon>
        <taxon>Metazoa</taxon>
        <taxon>Chordata</taxon>
        <taxon>Craniata</taxon>
        <taxon>Vertebrata</taxon>
        <taxon>Euteleostomi</taxon>
        <taxon>Mammalia</taxon>
        <taxon>Eutheria</taxon>
        <taxon>Euarchontoglires</taxon>
        <taxon>Glires</taxon>
        <taxon>Rodentia</taxon>
        <taxon>Hystricomorpha</taxon>
        <taxon>Bathyergidae</taxon>
        <taxon>Fukomys</taxon>
    </lineage>
</organism>
<keyword evidence="3" id="KW-1185">Reference proteome</keyword>
<feature type="region of interest" description="Disordered" evidence="1">
    <location>
        <begin position="205"/>
        <end position="232"/>
    </location>
</feature>
<protein>
    <submittedName>
        <fullName evidence="2">Histone H1oo</fullName>
    </submittedName>
</protein>
<sequence length="276" mass="30194">MITQARARDHRESSGARMFCAAYRQRYISMYLLKQGLAISMLCGLLARPLNSKARGATGSFKLIPKHKKKPQPSKKHPQTGPSNCSKKGTAEPGQQRVPPRLAKTLEKTPQGDCKAKGTRPQQGVAREGPPKASWFLLQCLPAGQEVKGLGQPGQEMRSRGPWGNCRVARKASLFPARLGNKPNSQKASNQGCLRAWTQKHRCSQSQHSSQVWEAQAGDTVPSQEGQGPLQAQPTRQGLILLIIIILRAQEIEASGEVGDWTGVFILPKHSSILNK</sequence>
<evidence type="ECO:0000313" key="3">
    <source>
        <dbReference type="Proteomes" id="UP000028990"/>
    </source>
</evidence>
<name>A0A091DVE3_FUKDA</name>
<reference evidence="2 3" key="1">
    <citation type="submission" date="2013-11" db="EMBL/GenBank/DDBJ databases">
        <title>The Damaraland mole rat (Fukomys damarensis) genome and evolution of African mole rats.</title>
        <authorList>
            <person name="Gladyshev V.N."/>
            <person name="Fang X."/>
        </authorList>
    </citation>
    <scope>NUCLEOTIDE SEQUENCE [LARGE SCALE GENOMIC DNA]</scope>
    <source>
        <tissue evidence="2">Liver</tissue>
    </source>
</reference>
<feature type="compositionally biased region" description="Basic residues" evidence="1">
    <location>
        <begin position="64"/>
        <end position="78"/>
    </location>
</feature>
<proteinExistence type="predicted"/>
<evidence type="ECO:0000256" key="1">
    <source>
        <dbReference type="SAM" id="MobiDB-lite"/>
    </source>
</evidence>
<feature type="region of interest" description="Disordered" evidence="1">
    <location>
        <begin position="57"/>
        <end position="129"/>
    </location>
</feature>
<dbReference type="AlphaFoldDB" id="A0A091DVE3"/>
<dbReference type="EMBL" id="KN121538">
    <property type="protein sequence ID" value="KFO36089.1"/>
    <property type="molecule type" value="Genomic_DNA"/>
</dbReference>
<dbReference type="Proteomes" id="UP000028990">
    <property type="component" value="Unassembled WGS sequence"/>
</dbReference>